<dbReference type="Proteomes" id="UP000480185">
    <property type="component" value="Unassembled WGS sequence"/>
</dbReference>
<gene>
    <name evidence="1" type="ORF">GH754_00380</name>
</gene>
<dbReference type="RefSeq" id="WP_153726754.1">
    <property type="nucleotide sequence ID" value="NZ_WJNH01000001.1"/>
</dbReference>
<dbReference type="InterPro" id="IPR025906">
    <property type="entry name" value="YjfB_motility"/>
</dbReference>
<dbReference type="AlphaFoldDB" id="A0A6G1X1L1"/>
<proteinExistence type="predicted"/>
<keyword evidence="2" id="KW-1185">Reference proteome</keyword>
<sequence>MYLKSGELLNKTMNQAEYKSKIMIKMPEDSGVKTMQQSVQPHLGSFINVKV</sequence>
<protein>
    <submittedName>
        <fullName evidence="1">Putative motility protein</fullName>
    </submittedName>
</protein>
<organism evidence="1 2">
    <name type="scientific">Salinibacillus xinjiangensis</name>
    <dbReference type="NCBI Taxonomy" id="1229268"/>
    <lineage>
        <taxon>Bacteria</taxon>
        <taxon>Bacillati</taxon>
        <taxon>Bacillota</taxon>
        <taxon>Bacilli</taxon>
        <taxon>Bacillales</taxon>
        <taxon>Bacillaceae</taxon>
        <taxon>Salinibacillus</taxon>
    </lineage>
</organism>
<accession>A0A6G1X1L1</accession>
<comment type="caution">
    <text evidence="1">The sequence shown here is derived from an EMBL/GenBank/DDBJ whole genome shotgun (WGS) entry which is preliminary data.</text>
</comment>
<evidence type="ECO:0000313" key="1">
    <source>
        <dbReference type="EMBL" id="MRG84776.1"/>
    </source>
</evidence>
<dbReference type="Pfam" id="PF14070">
    <property type="entry name" value="YjfB_motility"/>
    <property type="match status" value="1"/>
</dbReference>
<reference evidence="1 2" key="1">
    <citation type="submission" date="2019-11" db="EMBL/GenBank/DDBJ databases">
        <authorList>
            <person name="Li J."/>
        </authorList>
    </citation>
    <scope>NUCLEOTIDE SEQUENCE [LARGE SCALE GENOMIC DNA]</scope>
    <source>
        <strain evidence="1 2">J4</strain>
    </source>
</reference>
<dbReference type="OrthoDB" id="1924973at2"/>
<dbReference type="EMBL" id="WJNH01000001">
    <property type="protein sequence ID" value="MRG84776.1"/>
    <property type="molecule type" value="Genomic_DNA"/>
</dbReference>
<evidence type="ECO:0000313" key="2">
    <source>
        <dbReference type="Proteomes" id="UP000480185"/>
    </source>
</evidence>
<name>A0A6G1X1L1_9BACI</name>